<protein>
    <submittedName>
        <fullName evidence="10">Fmu (Sun) domain-containing protein</fullName>
    </submittedName>
</protein>
<dbReference type="OrthoDB" id="14725at2157"/>
<accession>A0A5C0XMQ7</accession>
<keyword evidence="7 8" id="KW-0694">RNA-binding</keyword>
<keyword evidence="4 8" id="KW-0489">Methyltransferase</keyword>
<dbReference type="GO" id="GO:0030488">
    <property type="term" value="P:tRNA methylation"/>
    <property type="evidence" value="ECO:0007669"/>
    <property type="project" value="TreeGrafter"/>
</dbReference>
<dbReference type="PRINTS" id="PR02008">
    <property type="entry name" value="RCMTFAMILY"/>
</dbReference>
<dbReference type="RefSeq" id="WP_011011787.1">
    <property type="nucleotide sequence ID" value="NC_003413.1"/>
</dbReference>
<dbReference type="Pfam" id="PF22458">
    <property type="entry name" value="RsmF-B_ferredox"/>
    <property type="match status" value="1"/>
</dbReference>
<feature type="binding site" evidence="8">
    <location>
        <position position="338"/>
    </location>
    <ligand>
        <name>S-adenosyl-L-methionine</name>
        <dbReference type="ChEBI" id="CHEBI:59789"/>
    </ligand>
</feature>
<dbReference type="GO" id="GO:0016428">
    <property type="term" value="F:tRNA (cytidine-5-)-methyltransferase activity"/>
    <property type="evidence" value="ECO:0007669"/>
    <property type="project" value="TreeGrafter"/>
</dbReference>
<dbReference type="Pfam" id="PF01189">
    <property type="entry name" value="Methyltr_RsmB-F"/>
    <property type="match status" value="1"/>
</dbReference>
<name>A0A5C0XMQ7_PYRFU</name>
<feature type="active site" description="Nucleophile" evidence="8">
    <location>
        <position position="391"/>
    </location>
</feature>
<evidence type="ECO:0000256" key="4">
    <source>
        <dbReference type="ARBA" id="ARBA00022603"/>
    </source>
</evidence>
<dbReference type="InterPro" id="IPR035926">
    <property type="entry name" value="NusB-like_sf"/>
</dbReference>
<evidence type="ECO:0000256" key="6">
    <source>
        <dbReference type="ARBA" id="ARBA00022691"/>
    </source>
</evidence>
<evidence type="ECO:0000313" key="11">
    <source>
        <dbReference type="Proteomes" id="UP000324354"/>
    </source>
</evidence>
<dbReference type="PANTHER" id="PTHR22807:SF74">
    <property type="entry name" value="TRNA (CYTOSINE(48)-C(5))-METHYLTRANSFERASE"/>
    <property type="match status" value="1"/>
</dbReference>
<evidence type="ECO:0000256" key="5">
    <source>
        <dbReference type="ARBA" id="ARBA00022679"/>
    </source>
</evidence>
<dbReference type="Gene3D" id="3.30.70.1170">
    <property type="entry name" value="Sun protein, domain 3"/>
    <property type="match status" value="1"/>
</dbReference>
<gene>
    <name evidence="10" type="ORF">PFDSM3638_03330</name>
</gene>
<evidence type="ECO:0000256" key="7">
    <source>
        <dbReference type="ARBA" id="ARBA00022884"/>
    </source>
</evidence>
<dbReference type="GO" id="GO:0003723">
    <property type="term" value="F:RNA binding"/>
    <property type="evidence" value="ECO:0007669"/>
    <property type="project" value="UniProtKB-UniRule"/>
</dbReference>
<feature type="binding site" evidence="8">
    <location>
        <position position="292"/>
    </location>
    <ligand>
        <name>S-adenosyl-L-methionine</name>
        <dbReference type="ChEBI" id="CHEBI:59789"/>
    </ligand>
</feature>
<dbReference type="PANTHER" id="PTHR22807">
    <property type="entry name" value="NOP2 YEAST -RELATED NOL1/NOP2/FMU SUN DOMAIN-CONTAINING"/>
    <property type="match status" value="1"/>
</dbReference>
<dbReference type="Proteomes" id="UP000324354">
    <property type="component" value="Chromosome"/>
</dbReference>
<dbReference type="Gene3D" id="1.10.287.730">
    <property type="entry name" value="Helix hairpin bin"/>
    <property type="match status" value="1"/>
</dbReference>
<dbReference type="InterPro" id="IPR001678">
    <property type="entry name" value="MeTrfase_RsmB-F_NOP2_dom"/>
</dbReference>
<dbReference type="CDD" id="cd02440">
    <property type="entry name" value="AdoMet_MTases"/>
    <property type="match status" value="1"/>
</dbReference>
<dbReference type="AlphaFoldDB" id="A0A5C0XMQ7"/>
<feature type="binding site" evidence="8">
    <location>
        <begin position="268"/>
        <end position="274"/>
    </location>
    <ligand>
        <name>S-adenosyl-L-methionine</name>
        <dbReference type="ChEBI" id="CHEBI:59789"/>
    </ligand>
</feature>
<keyword evidence="5 8" id="KW-0808">Transferase</keyword>
<organism evidence="10 11">
    <name type="scientific">Pyrococcus furiosus (strain ATCC 43587 / DSM 3638 / JCM 8422 / Vc1)</name>
    <dbReference type="NCBI Taxonomy" id="186497"/>
    <lineage>
        <taxon>Archaea</taxon>
        <taxon>Methanobacteriati</taxon>
        <taxon>Methanobacteriota</taxon>
        <taxon>Thermococci</taxon>
        <taxon>Thermococcales</taxon>
        <taxon>Thermococcaceae</taxon>
        <taxon>Pyrococcus</taxon>
    </lineage>
</organism>
<dbReference type="GeneID" id="13302478"/>
<proteinExistence type="inferred from homology"/>
<dbReference type="InterPro" id="IPR023267">
    <property type="entry name" value="RCMT"/>
</dbReference>
<keyword evidence="6 8" id="KW-0949">S-adenosyl-L-methionine</keyword>
<keyword evidence="2" id="KW-0963">Cytoplasm</keyword>
<dbReference type="Gene3D" id="1.10.940.10">
    <property type="entry name" value="NusB-like"/>
    <property type="match status" value="1"/>
</dbReference>
<feature type="domain" description="SAM-dependent MTase RsmB/NOP-type" evidence="9">
    <location>
        <begin position="178"/>
        <end position="450"/>
    </location>
</feature>
<comment type="similarity">
    <text evidence="8">Belongs to the class I-like SAM-binding methyltransferase superfamily. RsmB/NOP family.</text>
</comment>
<evidence type="ECO:0000256" key="1">
    <source>
        <dbReference type="ARBA" id="ARBA00004496"/>
    </source>
</evidence>
<reference evidence="10 11" key="1">
    <citation type="submission" date="2017-08" db="EMBL/GenBank/DDBJ databases">
        <title>Resequencing and Reannotation of the genome of Pyrococcus furiosus type strain DSM3638.</title>
        <authorList>
            <person name="Reichelt R.M."/>
            <person name="Bunk B."/>
        </authorList>
    </citation>
    <scope>NUCLEOTIDE SEQUENCE [LARGE SCALE GENOMIC DNA]</scope>
    <source>
        <strain evidence="10 11">DSM 3638</strain>
    </source>
</reference>
<dbReference type="EMBL" id="CP023154">
    <property type="protein sequence ID" value="QEK78366.1"/>
    <property type="molecule type" value="Genomic_DNA"/>
</dbReference>
<keyword evidence="3" id="KW-0698">rRNA processing</keyword>
<dbReference type="InterPro" id="IPR049560">
    <property type="entry name" value="MeTrfase_RsmB-F_NOP2_cat"/>
</dbReference>
<dbReference type="GO" id="GO:0005737">
    <property type="term" value="C:cytoplasm"/>
    <property type="evidence" value="ECO:0007669"/>
    <property type="project" value="UniProtKB-SubCell"/>
</dbReference>
<comment type="subcellular location">
    <subcellularLocation>
        <location evidence="1">Cytoplasm</location>
    </subcellularLocation>
</comment>
<dbReference type="GO" id="GO:0006364">
    <property type="term" value="P:rRNA processing"/>
    <property type="evidence" value="ECO:0007669"/>
    <property type="project" value="UniProtKB-KW"/>
</dbReference>
<dbReference type="Gene3D" id="3.40.50.150">
    <property type="entry name" value="Vaccinia Virus protein VP39"/>
    <property type="match status" value="1"/>
</dbReference>
<dbReference type="FunFam" id="3.40.50.150:FF:000022">
    <property type="entry name" value="Ribosomal RNA small subunit methyltransferase B"/>
    <property type="match status" value="1"/>
</dbReference>
<dbReference type="InterPro" id="IPR054728">
    <property type="entry name" value="RsmB-like_ferredoxin"/>
</dbReference>
<evidence type="ECO:0000256" key="2">
    <source>
        <dbReference type="ARBA" id="ARBA00022490"/>
    </source>
</evidence>
<sequence>MEAEKEKKLSIPPRGIRAIIEAVRLGEVIKPSQYAKREAFKKHDIKEAWLNRVLTMIFYDIMKKQGLIDKAIKDVVGVTPLILDPWLRAALRVAFDVVLFHDPNQNTLKNLKWKASDFISSKTHPYVGMYYWDIFERILEYKPNPKTELERLEWEYLAPAWLIERVRKLLGDETKAFFEAVNRKHEWISIRVNTLKTTPEEVIKEFEEEGVEVVQSKRIPVVLKIKGPYDFDSSYLFRKGKIIVQEEASAVASVILDPKPGEVVVDLAAAPGGKTTHMAELMKNRGKIFAFDIDKARMKRLKDFVSRMGIKIVKPIVKDARKAPEILGEEVADRVMLDAPCTSSGTIGKNPELRWRLREQKIEEMAQLQRELLESAAKLVKPGGRLLYTTCSIFIEEDEDNVSWFLETYKEFRLVKLSGPYDPGFLEGTMRAWPHRHETIGFFYALFEKVTQ</sequence>
<dbReference type="PROSITE" id="PS51686">
    <property type="entry name" value="SAM_MT_RSMB_NOP"/>
    <property type="match status" value="1"/>
</dbReference>
<evidence type="ECO:0000259" key="9">
    <source>
        <dbReference type="PROSITE" id="PS51686"/>
    </source>
</evidence>
<dbReference type="SUPFAM" id="SSF53335">
    <property type="entry name" value="S-adenosyl-L-methionine-dependent methyltransferases"/>
    <property type="match status" value="1"/>
</dbReference>
<evidence type="ECO:0000313" key="10">
    <source>
        <dbReference type="EMBL" id="QEK78366.1"/>
    </source>
</evidence>
<feature type="binding site" evidence="8">
    <location>
        <position position="319"/>
    </location>
    <ligand>
        <name>S-adenosyl-L-methionine</name>
        <dbReference type="ChEBI" id="CHEBI:59789"/>
    </ligand>
</feature>
<dbReference type="NCBIfam" id="TIGR00446">
    <property type="entry name" value="nop2p"/>
    <property type="match status" value="1"/>
</dbReference>
<evidence type="ECO:0000256" key="8">
    <source>
        <dbReference type="PROSITE-ProRule" id="PRU01023"/>
    </source>
</evidence>
<dbReference type="InterPro" id="IPR011023">
    <property type="entry name" value="Nop2p"/>
</dbReference>
<dbReference type="GeneID" id="41712468"/>
<evidence type="ECO:0000256" key="3">
    <source>
        <dbReference type="ARBA" id="ARBA00022552"/>
    </source>
</evidence>
<dbReference type="InterPro" id="IPR029063">
    <property type="entry name" value="SAM-dependent_MTases_sf"/>
</dbReference>